<evidence type="ECO:0000256" key="2">
    <source>
        <dbReference type="ARBA" id="ARBA00022448"/>
    </source>
</evidence>
<protein>
    <submittedName>
        <fullName evidence="7">MFS transporter</fullName>
    </submittedName>
</protein>
<organism evidence="7 8">
    <name type="scientific">Sphingomonas hengshuiensis</name>
    <dbReference type="NCBI Taxonomy" id="1609977"/>
    <lineage>
        <taxon>Bacteria</taxon>
        <taxon>Pseudomonadati</taxon>
        <taxon>Pseudomonadota</taxon>
        <taxon>Alphaproteobacteria</taxon>
        <taxon>Sphingomonadales</taxon>
        <taxon>Sphingomonadaceae</taxon>
        <taxon>Sphingomonas</taxon>
    </lineage>
</organism>
<feature type="transmembrane region" description="Helical" evidence="6">
    <location>
        <begin position="323"/>
        <end position="343"/>
    </location>
</feature>
<dbReference type="InterPro" id="IPR036259">
    <property type="entry name" value="MFS_trans_sf"/>
</dbReference>
<dbReference type="AlphaFoldDB" id="A0A2W4ZDE3"/>
<feature type="transmembrane region" description="Helical" evidence="6">
    <location>
        <begin position="221"/>
        <end position="241"/>
    </location>
</feature>
<evidence type="ECO:0000256" key="3">
    <source>
        <dbReference type="ARBA" id="ARBA00022692"/>
    </source>
</evidence>
<dbReference type="InterPro" id="IPR011701">
    <property type="entry name" value="MFS"/>
</dbReference>
<dbReference type="PANTHER" id="PTHR42718:SF9">
    <property type="entry name" value="MAJOR FACILITATOR SUPERFAMILY MULTIDRUG TRANSPORTER MFSC"/>
    <property type="match status" value="1"/>
</dbReference>
<feature type="transmembrane region" description="Helical" evidence="6">
    <location>
        <begin position="103"/>
        <end position="119"/>
    </location>
</feature>
<evidence type="ECO:0000256" key="1">
    <source>
        <dbReference type="ARBA" id="ARBA00004141"/>
    </source>
</evidence>
<evidence type="ECO:0000256" key="5">
    <source>
        <dbReference type="ARBA" id="ARBA00023136"/>
    </source>
</evidence>
<feature type="transmembrane region" description="Helical" evidence="6">
    <location>
        <begin position="350"/>
        <end position="367"/>
    </location>
</feature>
<dbReference type="PANTHER" id="PTHR42718">
    <property type="entry name" value="MAJOR FACILITATOR SUPERFAMILY MULTIDRUG TRANSPORTER MFSC"/>
    <property type="match status" value="1"/>
</dbReference>
<keyword evidence="2" id="KW-0813">Transport</keyword>
<dbReference type="Proteomes" id="UP000248614">
    <property type="component" value="Unassembled WGS sequence"/>
</dbReference>
<feature type="transmembrane region" description="Helical" evidence="6">
    <location>
        <begin position="125"/>
        <end position="146"/>
    </location>
</feature>
<sequence>MAIAPAYEFKPHERPFLPGSPATPDHPFGRRIGYFAIGILLGLTGGFNNGLLIANLPQIQGSLGLTPVEGGWLTAIYSMTSVCMSMLLIKFRQQFGMQRFTRLFLMAFLVLNVLQLFVHSYGVQLIVRGAAGVAGSALTTLCFLYIMQALPAAARLSGMIIGFGASQVALPLARTLSPLLLADGRIEALFLLELGLTLMCLGSVALLRLPPSDRTAAFERIDFLTFALFAPGVALLCAVLVQGRIQWWSTPWLGYATAAAIPLIGGALLIEHNRANPLLNTRWMLGRNIVRFAVVAASLRILLSEQTFGTVGLLTAVGMGNDQLVTLSLIMTLASIAGIVVSLKTLNMQDLYKPVVIAVALIGIGAWMDADSTNLTRPSSFYVSQAIIAFAALYFLGPMVMIGIFRALARGPSHIISFSAIFSITQTLGGLAGTALLGSFQIVREKYHAFELTQTLTATDPLVMQRIQQLGGAYARVLGDPALRQASGAGLLGQQVTREANILAYNDVFLAVAILAGGVVLWLGALWLRFRLRGQNPLAADLAAVQRMRQKQMS</sequence>
<keyword evidence="5 6" id="KW-0472">Membrane</keyword>
<dbReference type="Pfam" id="PF07690">
    <property type="entry name" value="MFS_1"/>
    <property type="match status" value="1"/>
</dbReference>
<dbReference type="SUPFAM" id="SSF103473">
    <property type="entry name" value="MFS general substrate transporter"/>
    <property type="match status" value="1"/>
</dbReference>
<dbReference type="EMBL" id="QFNF01000011">
    <property type="protein sequence ID" value="PZO78612.1"/>
    <property type="molecule type" value="Genomic_DNA"/>
</dbReference>
<keyword evidence="4 6" id="KW-1133">Transmembrane helix</keyword>
<feature type="transmembrane region" description="Helical" evidence="6">
    <location>
        <begin position="188"/>
        <end position="209"/>
    </location>
</feature>
<evidence type="ECO:0000256" key="6">
    <source>
        <dbReference type="SAM" id="Phobius"/>
    </source>
</evidence>
<feature type="transmembrane region" description="Helical" evidence="6">
    <location>
        <begin position="72"/>
        <end position="91"/>
    </location>
</feature>
<proteinExistence type="predicted"/>
<dbReference type="GO" id="GO:0022857">
    <property type="term" value="F:transmembrane transporter activity"/>
    <property type="evidence" value="ECO:0007669"/>
    <property type="project" value="InterPro"/>
</dbReference>
<evidence type="ECO:0000313" key="7">
    <source>
        <dbReference type="EMBL" id="PZO78612.1"/>
    </source>
</evidence>
<name>A0A2W4ZDE3_9SPHN</name>
<reference evidence="7 8" key="1">
    <citation type="submission" date="2017-08" db="EMBL/GenBank/DDBJ databases">
        <title>Infants hospitalized years apart are colonized by the same room-sourced microbial strains.</title>
        <authorList>
            <person name="Brooks B."/>
            <person name="Olm M.R."/>
            <person name="Firek B.A."/>
            <person name="Baker R."/>
            <person name="Thomas B.C."/>
            <person name="Morowitz M.J."/>
            <person name="Banfield J.F."/>
        </authorList>
    </citation>
    <scope>NUCLEOTIDE SEQUENCE [LARGE SCALE GENOMIC DNA]</scope>
    <source>
        <strain evidence="7">S2_018_000_R3_110</strain>
    </source>
</reference>
<dbReference type="GO" id="GO:0016020">
    <property type="term" value="C:membrane"/>
    <property type="evidence" value="ECO:0007669"/>
    <property type="project" value="UniProtKB-SubCell"/>
</dbReference>
<feature type="transmembrane region" description="Helical" evidence="6">
    <location>
        <begin position="283"/>
        <end position="303"/>
    </location>
</feature>
<comment type="caution">
    <text evidence="7">The sequence shown here is derived from an EMBL/GenBank/DDBJ whole genome shotgun (WGS) entry which is preliminary data.</text>
</comment>
<feature type="transmembrane region" description="Helical" evidence="6">
    <location>
        <begin position="32"/>
        <end position="52"/>
    </location>
</feature>
<evidence type="ECO:0000256" key="4">
    <source>
        <dbReference type="ARBA" id="ARBA00022989"/>
    </source>
</evidence>
<accession>A0A2W4ZDE3</accession>
<evidence type="ECO:0000313" key="8">
    <source>
        <dbReference type="Proteomes" id="UP000248614"/>
    </source>
</evidence>
<gene>
    <name evidence="7" type="ORF">DI632_06550</name>
</gene>
<feature type="transmembrane region" description="Helical" evidence="6">
    <location>
        <begin position="253"/>
        <end position="271"/>
    </location>
</feature>
<feature type="transmembrane region" description="Helical" evidence="6">
    <location>
        <begin position="387"/>
        <end position="408"/>
    </location>
</feature>
<feature type="transmembrane region" description="Helical" evidence="6">
    <location>
        <begin position="508"/>
        <end position="528"/>
    </location>
</feature>
<dbReference type="Gene3D" id="1.20.1250.20">
    <property type="entry name" value="MFS general substrate transporter like domains"/>
    <property type="match status" value="1"/>
</dbReference>
<feature type="transmembrane region" description="Helical" evidence="6">
    <location>
        <begin position="158"/>
        <end position="176"/>
    </location>
</feature>
<feature type="transmembrane region" description="Helical" evidence="6">
    <location>
        <begin position="420"/>
        <end position="443"/>
    </location>
</feature>
<comment type="subcellular location">
    <subcellularLocation>
        <location evidence="1">Membrane</location>
        <topology evidence="1">Multi-pass membrane protein</topology>
    </subcellularLocation>
</comment>
<keyword evidence="3 6" id="KW-0812">Transmembrane</keyword>